<dbReference type="EMBL" id="HBHK01023875">
    <property type="protein sequence ID" value="CAD9702729.1"/>
    <property type="molecule type" value="Transcribed_RNA"/>
</dbReference>
<sequence length="202" mass="22748">MKWKVSWSDVKKCIEKSGLKFITNASGYPLRDLAGRAIFTMKQGMGESLGLEFLSDLVLIDSWGKTNSSTPRALVEKVKTWYHNVPAKAPPGNLHLLQTQCTPTDVQVKSFYLPYLRWKASSPSEELKYTSLSSLHKEVWPIIQDRIFSDQVKPVVVGLDFVDVDNVACIVAHNNITINVSSSQLLHTSTAEESQYWDCIEE</sequence>
<proteinExistence type="predicted"/>
<dbReference type="AlphaFoldDB" id="A0A7S2SKK4"/>
<reference evidence="1" key="1">
    <citation type="submission" date="2021-01" db="EMBL/GenBank/DDBJ databases">
        <authorList>
            <person name="Corre E."/>
            <person name="Pelletier E."/>
            <person name="Niang G."/>
            <person name="Scheremetjew M."/>
            <person name="Finn R."/>
            <person name="Kale V."/>
            <person name="Holt S."/>
            <person name="Cochrane G."/>
            <person name="Meng A."/>
            <person name="Brown T."/>
            <person name="Cohen L."/>
        </authorList>
    </citation>
    <scope>NUCLEOTIDE SEQUENCE</scope>
    <source>
        <strain evidence="1">NY070348D</strain>
    </source>
</reference>
<accession>A0A7S2SKK4</accession>
<dbReference type="EMBL" id="HBHK01023874">
    <property type="protein sequence ID" value="CAD9702727.1"/>
    <property type="molecule type" value="Transcribed_RNA"/>
</dbReference>
<evidence type="ECO:0000313" key="1">
    <source>
        <dbReference type="EMBL" id="CAD9702727.1"/>
    </source>
</evidence>
<name>A0A7S2SKK4_9STRA</name>
<gene>
    <name evidence="1" type="ORF">QSP1433_LOCUS15015</name>
    <name evidence="2" type="ORF">QSP1433_LOCUS15016</name>
</gene>
<protein>
    <submittedName>
        <fullName evidence="1">Uncharacterized protein</fullName>
    </submittedName>
</protein>
<organism evidence="1">
    <name type="scientific">Mucochytrium quahogii</name>
    <dbReference type="NCBI Taxonomy" id="96639"/>
    <lineage>
        <taxon>Eukaryota</taxon>
        <taxon>Sar</taxon>
        <taxon>Stramenopiles</taxon>
        <taxon>Bigyra</taxon>
        <taxon>Labyrinthulomycetes</taxon>
        <taxon>Thraustochytrida</taxon>
        <taxon>Thraustochytriidae</taxon>
        <taxon>Mucochytrium</taxon>
    </lineage>
</organism>
<evidence type="ECO:0000313" key="2">
    <source>
        <dbReference type="EMBL" id="CAD9702729.1"/>
    </source>
</evidence>